<feature type="non-terminal residue" evidence="2">
    <location>
        <position position="1"/>
    </location>
</feature>
<name>A0A955LBM2_9BACT</name>
<reference evidence="2" key="2">
    <citation type="journal article" date="2021" name="Microbiome">
        <title>Successional dynamics and alternative stable states in a saline activated sludge microbial community over 9 years.</title>
        <authorList>
            <person name="Wang Y."/>
            <person name="Ye J."/>
            <person name="Ju F."/>
            <person name="Liu L."/>
            <person name="Boyd J.A."/>
            <person name="Deng Y."/>
            <person name="Parks D.H."/>
            <person name="Jiang X."/>
            <person name="Yin X."/>
            <person name="Woodcroft B.J."/>
            <person name="Tyson G.W."/>
            <person name="Hugenholtz P."/>
            <person name="Polz M.F."/>
            <person name="Zhang T."/>
        </authorList>
    </citation>
    <scope>NUCLEOTIDE SEQUENCE</scope>
    <source>
        <strain evidence="2">HKST-UBA09</strain>
    </source>
</reference>
<dbReference type="EMBL" id="JAGQLF010000061">
    <property type="protein sequence ID" value="MCA9387183.1"/>
    <property type="molecule type" value="Genomic_DNA"/>
</dbReference>
<protein>
    <submittedName>
        <fullName evidence="2">Uncharacterized protein</fullName>
    </submittedName>
</protein>
<evidence type="ECO:0000256" key="1">
    <source>
        <dbReference type="SAM" id="MobiDB-lite"/>
    </source>
</evidence>
<feature type="compositionally biased region" description="Acidic residues" evidence="1">
    <location>
        <begin position="114"/>
        <end position="123"/>
    </location>
</feature>
<dbReference type="AlphaFoldDB" id="A0A955LBM2"/>
<organism evidence="2 3">
    <name type="scientific">Candidatus Dojkabacteria bacterium</name>
    <dbReference type="NCBI Taxonomy" id="2099670"/>
    <lineage>
        <taxon>Bacteria</taxon>
        <taxon>Candidatus Dojkabacteria</taxon>
    </lineage>
</organism>
<gene>
    <name evidence="2" type="ORF">KC669_04075</name>
</gene>
<feature type="region of interest" description="Disordered" evidence="1">
    <location>
        <begin position="93"/>
        <end position="123"/>
    </location>
</feature>
<proteinExistence type="predicted"/>
<evidence type="ECO:0000313" key="2">
    <source>
        <dbReference type="EMBL" id="MCA9387183.1"/>
    </source>
</evidence>
<accession>A0A955LBM2</accession>
<evidence type="ECO:0000313" key="3">
    <source>
        <dbReference type="Proteomes" id="UP000714915"/>
    </source>
</evidence>
<sequence length="123" mass="13805">DNPKIVDKNNLPSNLQAIYERTNKLPIGYRFQDEQLNKIPKKGSENDLFSSGGTTIKLSKEARDSLDKRIRRQMGNKSYDTQKVVENLVRLGLSDSSQVKDAPSNDEIEKGIPTDEDGNPIES</sequence>
<reference evidence="2" key="1">
    <citation type="submission" date="2020-04" db="EMBL/GenBank/DDBJ databases">
        <authorList>
            <person name="Zhang T."/>
        </authorList>
    </citation>
    <scope>NUCLEOTIDE SEQUENCE</scope>
    <source>
        <strain evidence="2">HKST-UBA09</strain>
    </source>
</reference>
<dbReference type="Proteomes" id="UP000714915">
    <property type="component" value="Unassembled WGS sequence"/>
</dbReference>
<comment type="caution">
    <text evidence="2">The sequence shown here is derived from an EMBL/GenBank/DDBJ whole genome shotgun (WGS) entry which is preliminary data.</text>
</comment>